<feature type="transmembrane region" description="Helical" evidence="1">
    <location>
        <begin position="302"/>
        <end position="327"/>
    </location>
</feature>
<dbReference type="InterPro" id="IPR022134">
    <property type="entry name" value="DUF3667"/>
</dbReference>
<accession>A0A3E1Y7C2</accession>
<comment type="caution">
    <text evidence="2">The sequence shown here is derived from an EMBL/GenBank/DDBJ whole genome shotgun (WGS) entry which is preliminary data.</text>
</comment>
<keyword evidence="3" id="KW-1185">Reference proteome</keyword>
<name>A0A3E1Y7C2_9BACT</name>
<gene>
    <name evidence="2" type="ORF">DVR12_18955</name>
</gene>
<feature type="transmembrane region" description="Helical" evidence="1">
    <location>
        <begin position="214"/>
        <end position="230"/>
    </location>
</feature>
<keyword evidence="1" id="KW-0472">Membrane</keyword>
<organism evidence="2 3">
    <name type="scientific">Chitinophaga silvatica</name>
    <dbReference type="NCBI Taxonomy" id="2282649"/>
    <lineage>
        <taxon>Bacteria</taxon>
        <taxon>Pseudomonadati</taxon>
        <taxon>Bacteroidota</taxon>
        <taxon>Chitinophagia</taxon>
        <taxon>Chitinophagales</taxon>
        <taxon>Chitinophagaceae</taxon>
        <taxon>Chitinophaga</taxon>
    </lineage>
</organism>
<dbReference type="Pfam" id="PF12412">
    <property type="entry name" value="DUF3667"/>
    <property type="match status" value="1"/>
</dbReference>
<proteinExistence type="predicted"/>
<evidence type="ECO:0000256" key="1">
    <source>
        <dbReference type="SAM" id="Phobius"/>
    </source>
</evidence>
<dbReference type="RefSeq" id="WP_116977361.1">
    <property type="nucleotide sequence ID" value="NZ_QPMM01000010.1"/>
</dbReference>
<dbReference type="AlphaFoldDB" id="A0A3E1Y7C2"/>
<keyword evidence="1" id="KW-0812">Transmembrane</keyword>
<evidence type="ECO:0000313" key="2">
    <source>
        <dbReference type="EMBL" id="RFS20643.1"/>
    </source>
</evidence>
<protein>
    <submittedName>
        <fullName evidence="2">DUF3667 domain-containing protein</fullName>
    </submittedName>
</protein>
<feature type="transmembrane region" description="Helical" evidence="1">
    <location>
        <begin position="273"/>
        <end position="290"/>
    </location>
</feature>
<dbReference type="OrthoDB" id="675873at2"/>
<evidence type="ECO:0000313" key="3">
    <source>
        <dbReference type="Proteomes" id="UP000260644"/>
    </source>
</evidence>
<sequence>MKTQPIRQDKNCLNCGADVPQRYCTVCGQENTVQHETFGHLVKHFTADIFHYDSQFLTTLKSLLFKPGFLTREYLAGRRVRYVNPIKLYVFVSFVFFFGISFLYPKYEPGHHKKAKASEHSVTSASGEGSSTALITDSSKQPADSLHKLAAELENDNITLARFDSLQKILPDSLRMQGAEAWLQHRSLDLKSRYTKDNLKEAIVEMFQHNVPKLMFVLLPLFALFMRWFYDRKKWLYADHAIFAMHLHSFLFIVGLIFYSLDALFQKKIILEIGYFIAFSYFVLALYNNFRQSLIKSFFKATALFFIYSFTIGFVFTIYLMLIFALFL</sequence>
<dbReference type="Proteomes" id="UP000260644">
    <property type="component" value="Unassembled WGS sequence"/>
</dbReference>
<dbReference type="EMBL" id="QPMM01000010">
    <property type="protein sequence ID" value="RFS20643.1"/>
    <property type="molecule type" value="Genomic_DNA"/>
</dbReference>
<keyword evidence="1" id="KW-1133">Transmembrane helix</keyword>
<feature type="transmembrane region" description="Helical" evidence="1">
    <location>
        <begin position="86"/>
        <end position="104"/>
    </location>
</feature>
<feature type="transmembrane region" description="Helical" evidence="1">
    <location>
        <begin position="242"/>
        <end position="261"/>
    </location>
</feature>
<reference evidence="2 3" key="1">
    <citation type="submission" date="2018-07" db="EMBL/GenBank/DDBJ databases">
        <title>Chitinophaga K2CV101002-2 sp. nov., isolated from a monsoon evergreen broad-leaved forest soil.</title>
        <authorList>
            <person name="Lv Y."/>
        </authorList>
    </citation>
    <scope>NUCLEOTIDE SEQUENCE [LARGE SCALE GENOMIC DNA]</scope>
    <source>
        <strain evidence="2 3">GDMCC 1.1288</strain>
    </source>
</reference>